<proteinExistence type="predicted"/>
<dbReference type="PROSITE" id="PS50943">
    <property type="entry name" value="HTH_CROC1"/>
    <property type="match status" value="1"/>
</dbReference>
<dbReference type="Proteomes" id="UP000886822">
    <property type="component" value="Unassembled WGS sequence"/>
</dbReference>
<sequence length="188" mass="22113">MNRRTFYNPETETSGEYTEVWKNEVVAVKDVKDLLVTNHYWKDDNEGELWLDFDDPNENFRVAFNAYRSRKGYMKPQEIKNLRKDLSLDIRSFAERLGISYSKLSQIENNKRVQTLSQEVSFRKAQQDYERQGFLTDYSESLSAAKLLATAIERREPNSVRQPNKSYLLKDYSNENYFEITSFTGGLA</sequence>
<dbReference type="GO" id="GO:0003677">
    <property type="term" value="F:DNA binding"/>
    <property type="evidence" value="ECO:0007669"/>
    <property type="project" value="InterPro"/>
</dbReference>
<dbReference type="EMBL" id="DXGJ01000062">
    <property type="protein sequence ID" value="HIW72533.1"/>
    <property type="molecule type" value="Genomic_DNA"/>
</dbReference>
<dbReference type="SUPFAM" id="SSF47413">
    <property type="entry name" value="lambda repressor-like DNA-binding domains"/>
    <property type="match status" value="1"/>
</dbReference>
<gene>
    <name evidence="2" type="ORF">H9875_07910</name>
</gene>
<dbReference type="Pfam" id="PF01381">
    <property type="entry name" value="HTH_3"/>
    <property type="match status" value="1"/>
</dbReference>
<accession>A0A9D1QTJ2</accession>
<name>A0A9D1QTJ2_9LACO</name>
<comment type="caution">
    <text evidence="2">The sequence shown here is derived from an EMBL/GenBank/DDBJ whole genome shotgun (WGS) entry which is preliminary data.</text>
</comment>
<dbReference type="InterPro" id="IPR010982">
    <property type="entry name" value="Lambda_DNA-bd_dom_sf"/>
</dbReference>
<reference evidence="2" key="2">
    <citation type="submission" date="2021-04" db="EMBL/GenBank/DDBJ databases">
        <authorList>
            <person name="Gilroy R."/>
        </authorList>
    </citation>
    <scope>NUCLEOTIDE SEQUENCE</scope>
    <source>
        <strain evidence="2">CHK173-259</strain>
    </source>
</reference>
<dbReference type="Gene3D" id="1.10.260.40">
    <property type="entry name" value="lambda repressor-like DNA-binding domains"/>
    <property type="match status" value="1"/>
</dbReference>
<dbReference type="AlphaFoldDB" id="A0A9D1QTJ2"/>
<reference evidence="2" key="1">
    <citation type="journal article" date="2021" name="PeerJ">
        <title>Extensive microbial diversity within the chicken gut microbiome revealed by metagenomics and culture.</title>
        <authorList>
            <person name="Gilroy R."/>
            <person name="Ravi A."/>
            <person name="Getino M."/>
            <person name="Pursley I."/>
            <person name="Horton D.L."/>
            <person name="Alikhan N.F."/>
            <person name="Baker D."/>
            <person name="Gharbi K."/>
            <person name="Hall N."/>
            <person name="Watson M."/>
            <person name="Adriaenssens E.M."/>
            <person name="Foster-Nyarko E."/>
            <person name="Jarju S."/>
            <person name="Secka A."/>
            <person name="Antonio M."/>
            <person name="Oren A."/>
            <person name="Chaudhuri R.R."/>
            <person name="La Ragione R."/>
            <person name="Hildebrand F."/>
            <person name="Pallen M.J."/>
        </authorList>
    </citation>
    <scope>NUCLEOTIDE SEQUENCE</scope>
    <source>
        <strain evidence="2">CHK173-259</strain>
    </source>
</reference>
<feature type="domain" description="HTH cro/C1-type" evidence="1">
    <location>
        <begin position="79"/>
        <end position="117"/>
    </location>
</feature>
<dbReference type="InterPro" id="IPR001387">
    <property type="entry name" value="Cro/C1-type_HTH"/>
</dbReference>
<evidence type="ECO:0000313" key="2">
    <source>
        <dbReference type="EMBL" id="HIW72533.1"/>
    </source>
</evidence>
<evidence type="ECO:0000259" key="1">
    <source>
        <dbReference type="PROSITE" id="PS50943"/>
    </source>
</evidence>
<organism evidence="2 3">
    <name type="scientific">Candidatus Levilactobacillus faecigallinarum</name>
    <dbReference type="NCBI Taxonomy" id="2838638"/>
    <lineage>
        <taxon>Bacteria</taxon>
        <taxon>Bacillati</taxon>
        <taxon>Bacillota</taxon>
        <taxon>Bacilli</taxon>
        <taxon>Lactobacillales</taxon>
        <taxon>Lactobacillaceae</taxon>
        <taxon>Levilactobacillus</taxon>
    </lineage>
</organism>
<evidence type="ECO:0000313" key="3">
    <source>
        <dbReference type="Proteomes" id="UP000886822"/>
    </source>
</evidence>
<protein>
    <submittedName>
        <fullName evidence="2">Helix-turn-helix domain-containing protein</fullName>
    </submittedName>
</protein>
<dbReference type="CDD" id="cd00093">
    <property type="entry name" value="HTH_XRE"/>
    <property type="match status" value="1"/>
</dbReference>